<keyword evidence="1" id="KW-0812">Transmembrane</keyword>
<dbReference type="InterPro" id="IPR028087">
    <property type="entry name" value="Tad_N"/>
</dbReference>
<dbReference type="RefSeq" id="WP_281899705.1">
    <property type="nucleotide sequence ID" value="NZ_BSDI01000028.1"/>
</dbReference>
<accession>A0ABQ5R1H9</accession>
<evidence type="ECO:0000259" key="2">
    <source>
        <dbReference type="Pfam" id="PF13400"/>
    </source>
</evidence>
<sequence length="140" mass="14316">MSGKWSRQAPRDEGRISLLVIVLTFAVLAMIGLSVDGGGKVRALRRADNLAAEAARAAGQAVQGSEAIPGGDKLVDPGPAVAAAQIYLAAAGETGAVVVSQDRMQITVTVTITYTTVFLGLVGLDTLPATRQATAVLVET</sequence>
<dbReference type="Proteomes" id="UP001144280">
    <property type="component" value="Unassembled WGS sequence"/>
</dbReference>
<dbReference type="EMBL" id="BSDI01000028">
    <property type="protein sequence ID" value="GLH99794.1"/>
    <property type="molecule type" value="Genomic_DNA"/>
</dbReference>
<reference evidence="3" key="1">
    <citation type="submission" date="2022-12" db="EMBL/GenBank/DDBJ databases">
        <title>New Phytohabitans aurantiacus sp. RD004123 nov., an actinomycete isolated from soil.</title>
        <authorList>
            <person name="Triningsih D.W."/>
            <person name="Harunari E."/>
            <person name="Igarashi Y."/>
        </authorList>
    </citation>
    <scope>NUCLEOTIDE SEQUENCE</scope>
    <source>
        <strain evidence="3">RD004123</strain>
    </source>
</reference>
<gene>
    <name evidence="3" type="ORF">Pa4123_50710</name>
</gene>
<feature type="transmembrane region" description="Helical" evidence="1">
    <location>
        <begin position="16"/>
        <end position="35"/>
    </location>
</feature>
<organism evidence="3 4">
    <name type="scientific">Phytohabitans aurantiacus</name>
    <dbReference type="NCBI Taxonomy" id="3016789"/>
    <lineage>
        <taxon>Bacteria</taxon>
        <taxon>Bacillati</taxon>
        <taxon>Actinomycetota</taxon>
        <taxon>Actinomycetes</taxon>
        <taxon>Micromonosporales</taxon>
        <taxon>Micromonosporaceae</taxon>
    </lineage>
</organism>
<evidence type="ECO:0000256" key="1">
    <source>
        <dbReference type="SAM" id="Phobius"/>
    </source>
</evidence>
<protein>
    <recommendedName>
        <fullName evidence="2">Putative Flp pilus-assembly TadG-like N-terminal domain-containing protein</fullName>
    </recommendedName>
</protein>
<evidence type="ECO:0000313" key="3">
    <source>
        <dbReference type="EMBL" id="GLH99794.1"/>
    </source>
</evidence>
<proteinExistence type="predicted"/>
<evidence type="ECO:0000313" key="4">
    <source>
        <dbReference type="Proteomes" id="UP001144280"/>
    </source>
</evidence>
<keyword evidence="4" id="KW-1185">Reference proteome</keyword>
<keyword evidence="1" id="KW-1133">Transmembrane helix</keyword>
<comment type="caution">
    <text evidence="3">The sequence shown here is derived from an EMBL/GenBank/DDBJ whole genome shotgun (WGS) entry which is preliminary data.</text>
</comment>
<dbReference type="Pfam" id="PF13400">
    <property type="entry name" value="Tad"/>
    <property type="match status" value="1"/>
</dbReference>
<keyword evidence="1" id="KW-0472">Membrane</keyword>
<feature type="domain" description="Putative Flp pilus-assembly TadG-like N-terminal" evidence="2">
    <location>
        <begin position="14"/>
        <end position="61"/>
    </location>
</feature>
<name>A0ABQ5R1H9_9ACTN</name>